<protein>
    <submittedName>
        <fullName evidence="2">Uncharacterized protein</fullName>
    </submittedName>
</protein>
<keyword evidence="3" id="KW-1185">Reference proteome</keyword>
<accession>A0ABW8EL83</accession>
<name>A0ABW8EL83_STRT5</name>
<evidence type="ECO:0000313" key="3">
    <source>
        <dbReference type="Proteomes" id="UP001617351"/>
    </source>
</evidence>
<gene>
    <name evidence="2" type="ORF">ACIO7M_16100</name>
</gene>
<dbReference type="RefSeq" id="WP_402381361.1">
    <property type="nucleotide sequence ID" value="NZ_JBIUYY010000006.1"/>
</dbReference>
<sequence length="63" mass="5968">MSESNAPQRLGIGLLGAVLAAGLLVAACAAPEETPHRTGPPGGAAPRGPAPAPPDGPGRPGVP</sequence>
<dbReference type="EMBL" id="JBIUYY010000006">
    <property type="protein sequence ID" value="MFJ2822621.1"/>
    <property type="molecule type" value="Genomic_DNA"/>
</dbReference>
<comment type="caution">
    <text evidence="2">The sequence shown here is derived from an EMBL/GenBank/DDBJ whole genome shotgun (WGS) entry which is preliminary data.</text>
</comment>
<organism evidence="2 3">
    <name type="scientific">Streptomyces toxytricini</name>
    <name type="common">Actinomyces toxytricini</name>
    <dbReference type="NCBI Taxonomy" id="67369"/>
    <lineage>
        <taxon>Bacteria</taxon>
        <taxon>Bacillati</taxon>
        <taxon>Actinomycetota</taxon>
        <taxon>Actinomycetes</taxon>
        <taxon>Kitasatosporales</taxon>
        <taxon>Streptomycetaceae</taxon>
        <taxon>Streptomyces</taxon>
    </lineage>
</organism>
<evidence type="ECO:0000313" key="2">
    <source>
        <dbReference type="EMBL" id="MFJ2822621.1"/>
    </source>
</evidence>
<proteinExistence type="predicted"/>
<feature type="region of interest" description="Disordered" evidence="1">
    <location>
        <begin position="32"/>
        <end position="63"/>
    </location>
</feature>
<evidence type="ECO:0000256" key="1">
    <source>
        <dbReference type="SAM" id="MobiDB-lite"/>
    </source>
</evidence>
<dbReference type="Proteomes" id="UP001617351">
    <property type="component" value="Unassembled WGS sequence"/>
</dbReference>
<reference evidence="2 3" key="1">
    <citation type="submission" date="2024-10" db="EMBL/GenBank/DDBJ databases">
        <title>The Natural Products Discovery Center: Release of the First 8490 Sequenced Strains for Exploring Actinobacteria Biosynthetic Diversity.</title>
        <authorList>
            <person name="Kalkreuter E."/>
            <person name="Kautsar S.A."/>
            <person name="Yang D."/>
            <person name="Bader C.D."/>
            <person name="Teijaro C.N."/>
            <person name="Fluegel L."/>
            <person name="Davis C.M."/>
            <person name="Simpson J.R."/>
            <person name="Lauterbach L."/>
            <person name="Steele A.D."/>
            <person name="Gui C."/>
            <person name="Meng S."/>
            <person name="Li G."/>
            <person name="Viehrig K."/>
            <person name="Ye F."/>
            <person name="Su P."/>
            <person name="Kiefer A.F."/>
            <person name="Nichols A."/>
            <person name="Cepeda A.J."/>
            <person name="Yan W."/>
            <person name="Fan B."/>
            <person name="Jiang Y."/>
            <person name="Adhikari A."/>
            <person name="Zheng C.-J."/>
            <person name="Schuster L."/>
            <person name="Cowan T.M."/>
            <person name="Smanski M.J."/>
            <person name="Chevrette M.G."/>
            <person name="De Carvalho L.P.S."/>
            <person name="Shen B."/>
        </authorList>
    </citation>
    <scope>NUCLEOTIDE SEQUENCE [LARGE SCALE GENOMIC DNA]</scope>
    <source>
        <strain evidence="2 3">NPDC087220</strain>
    </source>
</reference>
<feature type="compositionally biased region" description="Pro residues" evidence="1">
    <location>
        <begin position="48"/>
        <end position="63"/>
    </location>
</feature>